<dbReference type="SMART" id="SM00868">
    <property type="entry name" value="zf-AD"/>
    <property type="match status" value="1"/>
</dbReference>
<organism evidence="3 4">
    <name type="scientific">Diploptera punctata</name>
    <name type="common">Pacific beetle cockroach</name>
    <dbReference type="NCBI Taxonomy" id="6984"/>
    <lineage>
        <taxon>Eukaryota</taxon>
        <taxon>Metazoa</taxon>
        <taxon>Ecdysozoa</taxon>
        <taxon>Arthropoda</taxon>
        <taxon>Hexapoda</taxon>
        <taxon>Insecta</taxon>
        <taxon>Pterygota</taxon>
        <taxon>Neoptera</taxon>
        <taxon>Polyneoptera</taxon>
        <taxon>Dictyoptera</taxon>
        <taxon>Blattodea</taxon>
        <taxon>Blaberoidea</taxon>
        <taxon>Blaberidae</taxon>
        <taxon>Diplopterinae</taxon>
        <taxon>Diploptera</taxon>
    </lineage>
</organism>
<dbReference type="Pfam" id="PF07776">
    <property type="entry name" value="zf-AD"/>
    <property type="match status" value="1"/>
</dbReference>
<reference evidence="3" key="2">
    <citation type="submission" date="2023-05" db="EMBL/GenBank/DDBJ databases">
        <authorList>
            <person name="Fouks B."/>
        </authorList>
    </citation>
    <scope>NUCLEOTIDE SEQUENCE</scope>
    <source>
        <strain evidence="3">Stay&amp;Tobe</strain>
        <tissue evidence="3">Testes</tissue>
    </source>
</reference>
<sequence length="90" mass="10665">MPLNFDKVCRLCMSQENMLFPLFKNEENLHQKVMDIIPDLLLRADDGLPRQVCSQCLQQVNSSYDFKQHCENTDTILRKLLLQMQVYNLF</sequence>
<keyword evidence="1" id="KW-0862">Zinc</keyword>
<dbReference type="GO" id="GO:0008270">
    <property type="term" value="F:zinc ion binding"/>
    <property type="evidence" value="ECO:0007669"/>
    <property type="project" value="UniProtKB-UniRule"/>
</dbReference>
<dbReference type="PANTHER" id="PTHR39942:SF1">
    <property type="entry name" value="BCDNA.LD26519-RELATED"/>
    <property type="match status" value="1"/>
</dbReference>
<evidence type="ECO:0000259" key="2">
    <source>
        <dbReference type="PROSITE" id="PS51915"/>
    </source>
</evidence>
<name>A0AAD7ZB12_DIPPU</name>
<feature type="binding site" evidence="1">
    <location>
        <position position="56"/>
    </location>
    <ligand>
        <name>Zn(2+)</name>
        <dbReference type="ChEBI" id="CHEBI:29105"/>
    </ligand>
</feature>
<proteinExistence type="predicted"/>
<comment type="caution">
    <text evidence="3">The sequence shown here is derived from an EMBL/GenBank/DDBJ whole genome shotgun (WGS) entry which is preliminary data.</text>
</comment>
<reference evidence="3" key="1">
    <citation type="journal article" date="2023" name="IScience">
        <title>Live-bearing cockroach genome reveals convergent evolutionary mechanisms linked to viviparity in insects and beyond.</title>
        <authorList>
            <person name="Fouks B."/>
            <person name="Harrison M.C."/>
            <person name="Mikhailova A.A."/>
            <person name="Marchal E."/>
            <person name="English S."/>
            <person name="Carruthers M."/>
            <person name="Jennings E.C."/>
            <person name="Chiamaka E.L."/>
            <person name="Frigard R.A."/>
            <person name="Pippel M."/>
            <person name="Attardo G.M."/>
            <person name="Benoit J.B."/>
            <person name="Bornberg-Bauer E."/>
            <person name="Tobe S.S."/>
        </authorList>
    </citation>
    <scope>NUCLEOTIDE SEQUENCE</scope>
    <source>
        <strain evidence="3">Stay&amp;Tobe</strain>
    </source>
</reference>
<dbReference type="Gene3D" id="3.40.1800.20">
    <property type="match status" value="1"/>
</dbReference>
<feature type="domain" description="ZAD" evidence="2">
    <location>
        <begin position="7"/>
        <end position="80"/>
    </location>
</feature>
<dbReference type="GO" id="GO:0005634">
    <property type="term" value="C:nucleus"/>
    <property type="evidence" value="ECO:0007669"/>
    <property type="project" value="InterPro"/>
</dbReference>
<dbReference type="PROSITE" id="PS51915">
    <property type="entry name" value="ZAD"/>
    <property type="match status" value="1"/>
</dbReference>
<dbReference type="AlphaFoldDB" id="A0AAD7ZB12"/>
<evidence type="ECO:0000313" key="3">
    <source>
        <dbReference type="EMBL" id="KAJ9576887.1"/>
    </source>
</evidence>
<accession>A0AAD7ZB12</accession>
<feature type="binding site" evidence="1">
    <location>
        <position position="53"/>
    </location>
    <ligand>
        <name>Zn(2+)</name>
        <dbReference type="ChEBI" id="CHEBI:29105"/>
    </ligand>
</feature>
<dbReference type="Proteomes" id="UP001233999">
    <property type="component" value="Unassembled WGS sequence"/>
</dbReference>
<evidence type="ECO:0000256" key="1">
    <source>
        <dbReference type="PROSITE-ProRule" id="PRU01263"/>
    </source>
</evidence>
<gene>
    <name evidence="3" type="ORF">L9F63_006505</name>
</gene>
<keyword evidence="1" id="KW-0479">Metal-binding</keyword>
<protein>
    <recommendedName>
        <fullName evidence="2">ZAD domain-containing protein</fullName>
    </recommendedName>
</protein>
<feature type="binding site" evidence="1">
    <location>
        <position position="9"/>
    </location>
    <ligand>
        <name>Zn(2+)</name>
        <dbReference type="ChEBI" id="CHEBI:29105"/>
    </ligand>
</feature>
<keyword evidence="4" id="KW-1185">Reference proteome</keyword>
<keyword evidence="1" id="KW-0863">Zinc-finger</keyword>
<dbReference type="InterPro" id="IPR012934">
    <property type="entry name" value="Znf_AD"/>
</dbReference>
<dbReference type="SUPFAM" id="SSF57716">
    <property type="entry name" value="Glucocorticoid receptor-like (DNA-binding domain)"/>
    <property type="match status" value="1"/>
</dbReference>
<evidence type="ECO:0000313" key="4">
    <source>
        <dbReference type="Proteomes" id="UP001233999"/>
    </source>
</evidence>
<dbReference type="PANTHER" id="PTHR39942">
    <property type="entry name" value="BCDNA.LD26519-RELATED"/>
    <property type="match status" value="1"/>
</dbReference>
<feature type="binding site" evidence="1">
    <location>
        <position position="12"/>
    </location>
    <ligand>
        <name>Zn(2+)</name>
        <dbReference type="ChEBI" id="CHEBI:29105"/>
    </ligand>
</feature>
<dbReference type="EMBL" id="JASPKZ010009386">
    <property type="protein sequence ID" value="KAJ9576887.1"/>
    <property type="molecule type" value="Genomic_DNA"/>
</dbReference>